<dbReference type="InterPro" id="IPR003004">
    <property type="entry name" value="GspF/PilC"/>
</dbReference>
<dbReference type="PRINTS" id="PR00812">
    <property type="entry name" value="BCTERIALGSPF"/>
</dbReference>
<keyword evidence="6 8" id="KW-1133">Transmembrane helix</keyword>
<dbReference type="Gene3D" id="1.20.81.30">
    <property type="entry name" value="Type II secretion system (T2SS), domain F"/>
    <property type="match status" value="2"/>
</dbReference>
<dbReference type="Pfam" id="PF00482">
    <property type="entry name" value="T2SSF"/>
    <property type="match status" value="2"/>
</dbReference>
<comment type="similarity">
    <text evidence="2">Belongs to the GSP F family.</text>
</comment>
<comment type="subcellular location">
    <subcellularLocation>
        <location evidence="1">Cell inner membrane</location>
        <topology evidence="1">Multi-pass membrane protein</topology>
    </subcellularLocation>
</comment>
<reference evidence="10 11" key="1">
    <citation type="submission" date="2018-11" db="EMBL/GenBank/DDBJ databases">
        <title>Genomic Encyclopedia of Type Strains, Phase IV (KMG-IV): sequencing the most valuable type-strain genomes for metagenomic binning, comparative biology and taxonomic classification.</title>
        <authorList>
            <person name="Goeker M."/>
        </authorList>
    </citation>
    <scope>NUCLEOTIDE SEQUENCE [LARGE SCALE GENOMIC DNA]</scope>
    <source>
        <strain evidence="10 11">DSM 102936</strain>
    </source>
</reference>
<keyword evidence="5 8" id="KW-0812">Transmembrane</keyword>
<feature type="transmembrane region" description="Helical" evidence="8">
    <location>
        <begin position="222"/>
        <end position="241"/>
    </location>
</feature>
<feature type="transmembrane region" description="Helical" evidence="8">
    <location>
        <begin position="376"/>
        <end position="400"/>
    </location>
</feature>
<dbReference type="EMBL" id="RKRE01000001">
    <property type="protein sequence ID" value="RPF49221.1"/>
    <property type="molecule type" value="Genomic_DNA"/>
</dbReference>
<proteinExistence type="inferred from homology"/>
<feature type="domain" description="Type II secretion system protein GspF" evidence="9">
    <location>
        <begin position="69"/>
        <end position="192"/>
    </location>
</feature>
<evidence type="ECO:0000256" key="7">
    <source>
        <dbReference type="ARBA" id="ARBA00023136"/>
    </source>
</evidence>
<evidence type="ECO:0000256" key="8">
    <source>
        <dbReference type="SAM" id="Phobius"/>
    </source>
</evidence>
<name>A0A3N5BZC1_9THEO</name>
<dbReference type="GO" id="GO:0005886">
    <property type="term" value="C:plasma membrane"/>
    <property type="evidence" value="ECO:0007669"/>
    <property type="project" value="UniProtKB-SubCell"/>
</dbReference>
<dbReference type="RefSeq" id="WP_123926267.1">
    <property type="nucleotide sequence ID" value="NZ_RKRE01000001.1"/>
</dbReference>
<evidence type="ECO:0000256" key="4">
    <source>
        <dbReference type="ARBA" id="ARBA00022519"/>
    </source>
</evidence>
<gene>
    <name evidence="10" type="ORF">EDD75_0025</name>
</gene>
<evidence type="ECO:0000259" key="9">
    <source>
        <dbReference type="Pfam" id="PF00482"/>
    </source>
</evidence>
<dbReference type="GO" id="GO:0015628">
    <property type="term" value="P:protein secretion by the type II secretion system"/>
    <property type="evidence" value="ECO:0007669"/>
    <property type="project" value="TreeGrafter"/>
</dbReference>
<keyword evidence="4" id="KW-0997">Cell inner membrane</keyword>
<feature type="transmembrane region" description="Helical" evidence="8">
    <location>
        <begin position="169"/>
        <end position="195"/>
    </location>
</feature>
<dbReference type="PANTHER" id="PTHR30012">
    <property type="entry name" value="GENERAL SECRETION PATHWAY PROTEIN"/>
    <property type="match status" value="1"/>
</dbReference>
<dbReference type="InterPro" id="IPR042094">
    <property type="entry name" value="T2SS_GspF_sf"/>
</dbReference>
<evidence type="ECO:0000313" key="11">
    <source>
        <dbReference type="Proteomes" id="UP000282654"/>
    </source>
</evidence>
<keyword evidence="3" id="KW-1003">Cell membrane</keyword>
<evidence type="ECO:0000256" key="3">
    <source>
        <dbReference type="ARBA" id="ARBA00022475"/>
    </source>
</evidence>
<protein>
    <submittedName>
        <fullName evidence="10">Type IV pilus assembly protein PilC</fullName>
    </submittedName>
</protein>
<keyword evidence="7 8" id="KW-0472">Membrane</keyword>
<evidence type="ECO:0000256" key="6">
    <source>
        <dbReference type="ARBA" id="ARBA00022989"/>
    </source>
</evidence>
<comment type="caution">
    <text evidence="10">The sequence shown here is derived from an EMBL/GenBank/DDBJ whole genome shotgun (WGS) entry which is preliminary data.</text>
</comment>
<evidence type="ECO:0000256" key="1">
    <source>
        <dbReference type="ARBA" id="ARBA00004429"/>
    </source>
</evidence>
<evidence type="ECO:0000256" key="5">
    <source>
        <dbReference type="ARBA" id="ARBA00022692"/>
    </source>
</evidence>
<feature type="domain" description="Type II secretion system protein GspF" evidence="9">
    <location>
        <begin position="273"/>
        <end position="395"/>
    </location>
</feature>
<dbReference type="InterPro" id="IPR018076">
    <property type="entry name" value="T2SS_GspF_dom"/>
</dbReference>
<keyword evidence="11" id="KW-1185">Reference proteome</keyword>
<dbReference type="AlphaFoldDB" id="A0A3N5BZC1"/>
<dbReference type="PANTHER" id="PTHR30012:SF0">
    <property type="entry name" value="TYPE II SECRETION SYSTEM PROTEIN F-RELATED"/>
    <property type="match status" value="1"/>
</dbReference>
<dbReference type="Proteomes" id="UP000282654">
    <property type="component" value="Unassembled WGS sequence"/>
</dbReference>
<evidence type="ECO:0000313" key="10">
    <source>
        <dbReference type="EMBL" id="RPF49221.1"/>
    </source>
</evidence>
<dbReference type="FunFam" id="1.20.81.30:FF:000001">
    <property type="entry name" value="Type II secretion system protein F"/>
    <property type="match status" value="2"/>
</dbReference>
<sequence length="404" mass="44380">MARTFSYRARDFKGQLVTGFVEADSEVAVVKRLQGKNLFVTDVRPAGKTNATLATFLGGRVSQRDLAVFCRQFSVMLDAGLPVFQALSVLAEQAENKVLRSALEGVVERLEGGLSLTEAFRLYPRVFPAVFTSMVEAGEVSGTLEEVLERLAVHFEKEHEIREAVRGALTYPVIVLIVAALVIGILLTFVVPTFVNIFRDMNLPMPLPTRFLMGLSLFCKRFWPLLLFGLLLTGVALRYFFAYTPQGKEVWDRFVLRVPVLGMLVRKVIVARFARTLGTMVQSGVPILAALEVVKRTIGNVVITRALEQTIENVSEGGAIAGLLEKTGVFPPMVTRMVAVGEETGALEELLEKVAVFYDQDVEATAKRLSVAIEPLLIVVLGFIVGSIILSVLVPIFSIYGSVR</sequence>
<organism evidence="10 11">
    <name type="scientific">Thermodesulfitimonas autotrophica</name>
    <dbReference type="NCBI Taxonomy" id="1894989"/>
    <lineage>
        <taxon>Bacteria</taxon>
        <taxon>Bacillati</taxon>
        <taxon>Bacillota</taxon>
        <taxon>Clostridia</taxon>
        <taxon>Thermoanaerobacterales</taxon>
        <taxon>Thermoanaerobacteraceae</taxon>
        <taxon>Thermodesulfitimonas</taxon>
    </lineage>
</organism>
<evidence type="ECO:0000256" key="2">
    <source>
        <dbReference type="ARBA" id="ARBA00005745"/>
    </source>
</evidence>
<accession>A0A3N5BZC1</accession>
<dbReference type="OrthoDB" id="9805682at2"/>